<keyword evidence="3" id="KW-1185">Reference proteome</keyword>
<dbReference type="Pfam" id="PF13302">
    <property type="entry name" value="Acetyltransf_3"/>
    <property type="match status" value="1"/>
</dbReference>
<comment type="caution">
    <text evidence="2">The sequence shown here is derived from an EMBL/GenBank/DDBJ whole genome shotgun (WGS) entry which is preliminary data.</text>
</comment>
<dbReference type="Gene3D" id="3.40.630.30">
    <property type="match status" value="1"/>
</dbReference>
<name>A0ABS4K4V8_9CLOT</name>
<dbReference type="PROSITE" id="PS51186">
    <property type="entry name" value="GNAT"/>
    <property type="match status" value="1"/>
</dbReference>
<evidence type="ECO:0000259" key="1">
    <source>
        <dbReference type="PROSITE" id="PS51186"/>
    </source>
</evidence>
<dbReference type="Proteomes" id="UP001519308">
    <property type="component" value="Unassembled WGS sequence"/>
</dbReference>
<evidence type="ECO:0000313" key="2">
    <source>
        <dbReference type="EMBL" id="MBP2022824.1"/>
    </source>
</evidence>
<evidence type="ECO:0000313" key="3">
    <source>
        <dbReference type="Proteomes" id="UP001519308"/>
    </source>
</evidence>
<dbReference type="EMBL" id="JAGGLL010000020">
    <property type="protein sequence ID" value="MBP2022824.1"/>
    <property type="molecule type" value="Genomic_DNA"/>
</dbReference>
<organism evidence="2 3">
    <name type="scientific">Clostridium punense</name>
    <dbReference type="NCBI Taxonomy" id="1054297"/>
    <lineage>
        <taxon>Bacteria</taxon>
        <taxon>Bacillati</taxon>
        <taxon>Bacillota</taxon>
        <taxon>Clostridia</taxon>
        <taxon>Eubacteriales</taxon>
        <taxon>Clostridiaceae</taxon>
        <taxon>Clostridium</taxon>
    </lineage>
</organism>
<dbReference type="SUPFAM" id="SSF55729">
    <property type="entry name" value="Acyl-CoA N-acyltransferases (Nat)"/>
    <property type="match status" value="1"/>
</dbReference>
<protein>
    <submittedName>
        <fullName evidence="2">Acetyltransferase</fullName>
    </submittedName>
</protein>
<dbReference type="InterPro" id="IPR000182">
    <property type="entry name" value="GNAT_dom"/>
</dbReference>
<proteinExistence type="predicted"/>
<gene>
    <name evidence="2" type="ORF">J2Z44_002649</name>
</gene>
<sequence length="155" mass="17757">MEVCMFQFLEFNDLKDDEIKLVLKSQDLPDYEKGILPRYGFSIIHISDNTDIGAIYFAVDSTRRQYLRGHLSYGVSPDYSGHNYAMKACKLIKKVALAHGFKRLFIGSGYDNIASRKTIEKLGATLITINDVPDDEIMKNLNTEKIHMYVWDIVV</sequence>
<feature type="domain" description="N-acetyltransferase" evidence="1">
    <location>
        <begin position="1"/>
        <end position="143"/>
    </location>
</feature>
<dbReference type="InterPro" id="IPR016181">
    <property type="entry name" value="Acyl_CoA_acyltransferase"/>
</dbReference>
<accession>A0ABS4K4V8</accession>
<reference evidence="2 3" key="1">
    <citation type="submission" date="2021-03" db="EMBL/GenBank/DDBJ databases">
        <title>Genomic Encyclopedia of Type Strains, Phase IV (KMG-IV): sequencing the most valuable type-strain genomes for metagenomic binning, comparative biology and taxonomic classification.</title>
        <authorList>
            <person name="Goeker M."/>
        </authorList>
    </citation>
    <scope>NUCLEOTIDE SEQUENCE [LARGE SCALE GENOMIC DNA]</scope>
    <source>
        <strain evidence="2 3">DSM 28650</strain>
    </source>
</reference>
<dbReference type="RefSeq" id="WP_209649645.1">
    <property type="nucleotide sequence ID" value="NZ_JAGGLL010000020.1"/>
</dbReference>